<protein>
    <recommendedName>
        <fullName evidence="5">Dual-action ribosomal maturation protein DarP</fullName>
    </recommendedName>
    <alternativeName>
        <fullName evidence="5">Large ribosomal subunit assembly factor DarP</fullName>
    </alternativeName>
</protein>
<comment type="subcellular location">
    <subcellularLocation>
        <location evidence="5">Cytoplasm</location>
    </subcellularLocation>
    <text evidence="5">Associates with late stage pre-50S ribosomal subunits.</text>
</comment>
<evidence type="ECO:0000256" key="4">
    <source>
        <dbReference type="ARBA" id="ARBA00022884"/>
    </source>
</evidence>
<organism evidence="6 7">
    <name type="scientific">Marinobacter fuscus</name>
    <dbReference type="NCBI Taxonomy" id="2109942"/>
    <lineage>
        <taxon>Bacteria</taxon>
        <taxon>Pseudomonadati</taxon>
        <taxon>Pseudomonadota</taxon>
        <taxon>Gammaproteobacteria</taxon>
        <taxon>Pseudomonadales</taxon>
        <taxon>Marinobacteraceae</taxon>
        <taxon>Marinobacter</taxon>
    </lineage>
</organism>
<comment type="caution">
    <text evidence="6">The sequence shown here is derived from an EMBL/GenBank/DDBJ whole genome shotgun (WGS) entry which is preliminary data.</text>
</comment>
<evidence type="ECO:0000313" key="6">
    <source>
        <dbReference type="EMBL" id="PSF05971.1"/>
    </source>
</evidence>
<dbReference type="GO" id="GO:0043022">
    <property type="term" value="F:ribosome binding"/>
    <property type="evidence" value="ECO:0007669"/>
    <property type="project" value="UniProtKB-UniRule"/>
</dbReference>
<dbReference type="InterPro" id="IPR023153">
    <property type="entry name" value="DarP_sf"/>
</dbReference>
<dbReference type="CDD" id="cd16331">
    <property type="entry name" value="YjgA-like"/>
    <property type="match status" value="1"/>
</dbReference>
<dbReference type="InterPro" id="IPR006839">
    <property type="entry name" value="DarP"/>
</dbReference>
<evidence type="ECO:0000256" key="5">
    <source>
        <dbReference type="HAMAP-Rule" id="MF_00765"/>
    </source>
</evidence>
<evidence type="ECO:0000256" key="2">
    <source>
        <dbReference type="ARBA" id="ARBA00022517"/>
    </source>
</evidence>
<gene>
    <name evidence="5" type="primary">darP</name>
    <name evidence="6" type="ORF">C7H09_11545</name>
</gene>
<dbReference type="Gene3D" id="1.10.60.30">
    <property type="entry name" value="PSPTO4464-like domains"/>
    <property type="match status" value="2"/>
</dbReference>
<reference evidence="6 7" key="1">
    <citation type="submission" date="2018-03" db="EMBL/GenBank/DDBJ databases">
        <title>Marinobacter brunus sp. nov., a marine bacterium of Gamma-proteobacteria isolated from the surface seawater of the South China Sea.</title>
        <authorList>
            <person name="Cheng H."/>
            <person name="Wu Y.-H."/>
            <person name="Xamxidin M."/>
            <person name="Xu X.-W."/>
        </authorList>
    </citation>
    <scope>NUCLEOTIDE SEQUENCE [LARGE SCALE GENOMIC DNA]</scope>
    <source>
        <strain evidence="6 7">NH169-3</strain>
    </source>
</reference>
<evidence type="ECO:0000313" key="7">
    <source>
        <dbReference type="Proteomes" id="UP000239866"/>
    </source>
</evidence>
<dbReference type="RefSeq" id="WP_106762745.1">
    <property type="nucleotide sequence ID" value="NZ_PXNP01000085.1"/>
</dbReference>
<dbReference type="Proteomes" id="UP000239866">
    <property type="component" value="Unassembled WGS sequence"/>
</dbReference>
<sequence length="175" mass="20488">MSPHEEHNEFDEDFGPSKSQLKREMHALQDLGKRMLELNDEQLASLNISDSLEAAILESRRINQREARRRHLQYIGKIIRQEDDPEALGRAIDAFYAGSEEHTRRHHLAERWRDRMISEGDKVVGEFVDYCASADVQHLRNLVRNARKEVEKGKNTGQARKLFRALREWIDDAEQ</sequence>
<dbReference type="PANTHER" id="PTHR38101">
    <property type="entry name" value="UPF0307 PROTEIN YJGA"/>
    <property type="match status" value="1"/>
</dbReference>
<evidence type="ECO:0000256" key="3">
    <source>
        <dbReference type="ARBA" id="ARBA00022730"/>
    </source>
</evidence>
<keyword evidence="4 5" id="KW-0694">RNA-binding</keyword>
<dbReference type="GO" id="GO:0005829">
    <property type="term" value="C:cytosol"/>
    <property type="evidence" value="ECO:0007669"/>
    <property type="project" value="TreeGrafter"/>
</dbReference>
<proteinExistence type="inferred from homology"/>
<dbReference type="PANTHER" id="PTHR38101:SF1">
    <property type="entry name" value="UPF0307 PROTEIN YJGA"/>
    <property type="match status" value="1"/>
</dbReference>
<comment type="similarity">
    <text evidence="5">Belongs to the DarP family.</text>
</comment>
<name>A0A2T1K737_9GAMM</name>
<dbReference type="SUPFAM" id="SSF158710">
    <property type="entry name" value="PSPTO4464-like"/>
    <property type="match status" value="1"/>
</dbReference>
<comment type="function">
    <text evidence="5">Member of a network of 50S ribosomal subunit biogenesis factors which assembles along the 30S-50S interface, preventing incorrect 23S rRNA structures from forming. Promotes peptidyl transferase center (PTC) maturation.</text>
</comment>
<dbReference type="AlphaFoldDB" id="A0A2T1K737"/>
<dbReference type="HAMAP" id="MF_00765">
    <property type="entry name" value="DarP"/>
    <property type="match status" value="1"/>
</dbReference>
<dbReference type="EMBL" id="PXNP01000085">
    <property type="protein sequence ID" value="PSF05971.1"/>
    <property type="molecule type" value="Genomic_DNA"/>
</dbReference>
<dbReference type="NCBIfam" id="NF003593">
    <property type="entry name" value="PRK05255.1-1"/>
    <property type="match status" value="1"/>
</dbReference>
<dbReference type="PIRSF" id="PIRSF016183">
    <property type="entry name" value="UCP016183"/>
    <property type="match status" value="1"/>
</dbReference>
<dbReference type="GO" id="GO:0019843">
    <property type="term" value="F:rRNA binding"/>
    <property type="evidence" value="ECO:0007669"/>
    <property type="project" value="UniProtKB-UniRule"/>
</dbReference>
<keyword evidence="2 5" id="KW-0690">Ribosome biogenesis</keyword>
<dbReference type="GO" id="GO:1902626">
    <property type="term" value="P:assembly of large subunit precursor of preribosome"/>
    <property type="evidence" value="ECO:0007669"/>
    <property type="project" value="UniProtKB-UniRule"/>
</dbReference>
<accession>A0A2T1K737</accession>
<keyword evidence="1 5" id="KW-0963">Cytoplasm</keyword>
<evidence type="ECO:0000256" key="1">
    <source>
        <dbReference type="ARBA" id="ARBA00022490"/>
    </source>
</evidence>
<keyword evidence="3 5" id="KW-0699">rRNA-binding</keyword>
<keyword evidence="7" id="KW-1185">Reference proteome</keyword>
<dbReference type="OrthoDB" id="5293604at2"/>
<dbReference type="Pfam" id="PF04751">
    <property type="entry name" value="DarP"/>
    <property type="match status" value="1"/>
</dbReference>